<protein>
    <submittedName>
        <fullName evidence="5">DeoR/GlpR family DNA-binding transcription regulator</fullName>
    </submittedName>
</protein>
<dbReference type="Proteomes" id="UP001279642">
    <property type="component" value="Unassembled WGS sequence"/>
</dbReference>
<dbReference type="Gene3D" id="1.10.10.10">
    <property type="entry name" value="Winged helix-like DNA-binding domain superfamily/Winged helix DNA-binding domain"/>
    <property type="match status" value="1"/>
</dbReference>
<evidence type="ECO:0000259" key="4">
    <source>
        <dbReference type="PROSITE" id="PS51000"/>
    </source>
</evidence>
<accession>A0ABU5ECW3</accession>
<dbReference type="SMART" id="SM00420">
    <property type="entry name" value="HTH_DEOR"/>
    <property type="match status" value="1"/>
</dbReference>
<keyword evidence="3" id="KW-0804">Transcription</keyword>
<keyword evidence="1" id="KW-0805">Transcription regulation</keyword>
<dbReference type="SUPFAM" id="SSF100950">
    <property type="entry name" value="NagB/RpiA/CoA transferase-like"/>
    <property type="match status" value="1"/>
</dbReference>
<evidence type="ECO:0000313" key="6">
    <source>
        <dbReference type="Proteomes" id="UP001279642"/>
    </source>
</evidence>
<evidence type="ECO:0000256" key="3">
    <source>
        <dbReference type="ARBA" id="ARBA00023163"/>
    </source>
</evidence>
<evidence type="ECO:0000256" key="1">
    <source>
        <dbReference type="ARBA" id="ARBA00023015"/>
    </source>
</evidence>
<keyword evidence="2 5" id="KW-0238">DNA-binding</keyword>
<dbReference type="PRINTS" id="PR00037">
    <property type="entry name" value="HTHLACR"/>
</dbReference>
<dbReference type="SUPFAM" id="SSF46785">
    <property type="entry name" value="Winged helix' DNA-binding domain"/>
    <property type="match status" value="1"/>
</dbReference>
<dbReference type="Pfam" id="PF00455">
    <property type="entry name" value="DeoRC"/>
    <property type="match status" value="1"/>
</dbReference>
<dbReference type="PROSITE" id="PS51000">
    <property type="entry name" value="HTH_DEOR_2"/>
    <property type="match status" value="1"/>
</dbReference>
<proteinExistence type="predicted"/>
<dbReference type="GO" id="GO:0003677">
    <property type="term" value="F:DNA binding"/>
    <property type="evidence" value="ECO:0007669"/>
    <property type="project" value="UniProtKB-KW"/>
</dbReference>
<dbReference type="Gene3D" id="3.40.50.1360">
    <property type="match status" value="1"/>
</dbReference>
<keyword evidence="6" id="KW-1185">Reference proteome</keyword>
<dbReference type="Pfam" id="PF08220">
    <property type="entry name" value="HTH_DeoR"/>
    <property type="match status" value="1"/>
</dbReference>
<comment type="caution">
    <text evidence="5">The sequence shown here is derived from an EMBL/GenBank/DDBJ whole genome shotgun (WGS) entry which is preliminary data.</text>
</comment>
<dbReference type="EMBL" id="JAXCLW010000004">
    <property type="protein sequence ID" value="MDY0884174.1"/>
    <property type="molecule type" value="Genomic_DNA"/>
</dbReference>
<dbReference type="SMART" id="SM01134">
    <property type="entry name" value="DeoRC"/>
    <property type="match status" value="1"/>
</dbReference>
<organism evidence="5 6">
    <name type="scientific">Dongia soli</name>
    <dbReference type="NCBI Taxonomy" id="600628"/>
    <lineage>
        <taxon>Bacteria</taxon>
        <taxon>Pseudomonadati</taxon>
        <taxon>Pseudomonadota</taxon>
        <taxon>Alphaproteobacteria</taxon>
        <taxon>Rhodospirillales</taxon>
        <taxon>Dongiaceae</taxon>
        <taxon>Dongia</taxon>
    </lineage>
</organism>
<dbReference type="RefSeq" id="WP_320509245.1">
    <property type="nucleotide sequence ID" value="NZ_JAXCLW010000004.1"/>
</dbReference>
<dbReference type="PROSITE" id="PS00894">
    <property type="entry name" value="HTH_DEOR_1"/>
    <property type="match status" value="1"/>
</dbReference>
<dbReference type="InterPro" id="IPR050313">
    <property type="entry name" value="Carb_Metab_HTH_regulators"/>
</dbReference>
<dbReference type="PANTHER" id="PTHR30363">
    <property type="entry name" value="HTH-TYPE TRANSCRIPTIONAL REGULATOR SRLR-RELATED"/>
    <property type="match status" value="1"/>
</dbReference>
<gene>
    <name evidence="5" type="ORF">SMD27_15110</name>
</gene>
<dbReference type="InterPro" id="IPR001034">
    <property type="entry name" value="DeoR_HTH"/>
</dbReference>
<evidence type="ECO:0000313" key="5">
    <source>
        <dbReference type="EMBL" id="MDY0884174.1"/>
    </source>
</evidence>
<evidence type="ECO:0000256" key="2">
    <source>
        <dbReference type="ARBA" id="ARBA00023125"/>
    </source>
</evidence>
<dbReference type="InterPro" id="IPR036390">
    <property type="entry name" value="WH_DNA-bd_sf"/>
</dbReference>
<dbReference type="InterPro" id="IPR018356">
    <property type="entry name" value="Tscrpt_reg_HTH_DeoR_CS"/>
</dbReference>
<dbReference type="InterPro" id="IPR037171">
    <property type="entry name" value="NagB/RpiA_transferase-like"/>
</dbReference>
<sequence length="268" mass="29595">MLAEARQNFILKRLDQEGSVSIAELSRALGASRETIRRDLKQLAAKELLRQTHGGAVVMAPNEPDIADRLVVNSREKQSIGQRAAELVRDGASLIIDSGSTTWPLVEALEDRRSLTIYTNSLRVAQRLWRHNNNRVYILGGEIQPYEDMTGGWDATRMMERYHAELAFISVNGVSSGDASDASAGNILGAVPGGLILSDYHRDIAELHGRMILSAETPILLSDHSKIGRMQPFPVEHVGQLKYLVTDREPDHDLADALQRQKTAVLVA</sequence>
<name>A0ABU5ECW3_9PROT</name>
<feature type="domain" description="HTH deoR-type" evidence="4">
    <location>
        <begin position="3"/>
        <end position="58"/>
    </location>
</feature>
<dbReference type="PANTHER" id="PTHR30363:SF44">
    <property type="entry name" value="AGA OPERON TRANSCRIPTIONAL REPRESSOR-RELATED"/>
    <property type="match status" value="1"/>
</dbReference>
<reference evidence="5 6" key="1">
    <citation type="journal article" date="2016" name="Antonie Van Leeuwenhoek">
        <title>Dongia soli sp. nov., isolated from soil from Dokdo, Korea.</title>
        <authorList>
            <person name="Kim D.U."/>
            <person name="Lee H."/>
            <person name="Kim H."/>
            <person name="Kim S.G."/>
            <person name="Ka J.O."/>
        </authorList>
    </citation>
    <scope>NUCLEOTIDE SEQUENCE [LARGE SCALE GENOMIC DNA]</scope>
    <source>
        <strain evidence="5 6">D78</strain>
    </source>
</reference>
<dbReference type="InterPro" id="IPR036388">
    <property type="entry name" value="WH-like_DNA-bd_sf"/>
</dbReference>
<dbReference type="InterPro" id="IPR014036">
    <property type="entry name" value="DeoR-like_C"/>
</dbReference>